<accession>A0ABM9C6K5</accession>
<dbReference type="InterPro" id="IPR025736">
    <property type="entry name" value="PucR_C-HTH_dom"/>
</dbReference>
<evidence type="ECO:0000313" key="4">
    <source>
        <dbReference type="Proteomes" id="UP000838821"/>
    </source>
</evidence>
<protein>
    <submittedName>
        <fullName evidence="3">Purine catabolism regulatory protein</fullName>
    </submittedName>
</protein>
<evidence type="ECO:0000259" key="2">
    <source>
        <dbReference type="Pfam" id="PF13556"/>
    </source>
</evidence>
<dbReference type="PANTHER" id="PTHR33744">
    <property type="entry name" value="CARBOHYDRATE DIACID REGULATOR"/>
    <property type="match status" value="1"/>
</dbReference>
<sequence>MDTLYNRVHSLTFRNYVNFPYMKVVIRLVQTLLQVTVHDILQRPLFHKAEAIATEEALARKVRWVHIMEVTQVGHLLNGNELILSTGIGWQDNEETSLSFLQQLIDSGASGLCIELGTYTKQPLESMKSLALQANFPLIFFHEEVRYIDITQDLHTHFIHQHHKMVSDLESLSTKLNQLLLSGKGLQPLLKLLHETTQAQIAFFPFDTDEAVFVPSLPKADGAAFYEKWIYGEMFLLSDVKNKLAHRPILALEHLFADLLLCAEQELSEFQILALDRCATAIAQEMMRTTYIEEKTRYKQDLWVTDWLGGKHSLQDIRDYLMSVKPPMKLGPIILCVFDKAAGSNGSREQETLLIQKQMIARSLFEREGFYLLPTVYEHRIVFILLDQMPSGASHERILRTIHRLQKTQETQLFPTLIGIGRTITDPLHIQVSYESALETLEIQKDIGVLPKPFYHELHVYKVILLMKQTGQLNSFIDGYLSGIISYDHEKNGQLLKTLRIYLALSGSKQETAKELFIVRQTLYHRLDKIAAILGDDFMQPQKRIALELALQGYEYLNGPIH</sequence>
<gene>
    <name evidence="3" type="primary">pucR_4</name>
    <name evidence="3" type="ORF">PAECIP111891_02376</name>
</gene>
<dbReference type="InterPro" id="IPR051448">
    <property type="entry name" value="CdaR-like_regulators"/>
</dbReference>
<name>A0ABM9C6K5_9BACL</name>
<feature type="domain" description="Purine catabolism PurC-like" evidence="1">
    <location>
        <begin position="39"/>
        <end position="156"/>
    </location>
</feature>
<keyword evidence="4" id="KW-1185">Reference proteome</keyword>
<dbReference type="Pfam" id="PF07905">
    <property type="entry name" value="PucR"/>
    <property type="match status" value="1"/>
</dbReference>
<reference evidence="3" key="1">
    <citation type="submission" date="2022-01" db="EMBL/GenBank/DDBJ databases">
        <authorList>
            <person name="Criscuolo A."/>
        </authorList>
    </citation>
    <scope>NUCLEOTIDE SEQUENCE</scope>
    <source>
        <strain evidence="3">CIP111891</strain>
    </source>
</reference>
<proteinExistence type="predicted"/>
<evidence type="ECO:0000313" key="3">
    <source>
        <dbReference type="EMBL" id="CAH1203638.1"/>
    </source>
</evidence>
<dbReference type="Gene3D" id="1.10.10.2840">
    <property type="entry name" value="PucR C-terminal helix-turn-helix domain"/>
    <property type="match status" value="1"/>
</dbReference>
<organism evidence="3 4">
    <name type="scientific">Paenibacillus allorhizoplanae</name>
    <dbReference type="NCBI Taxonomy" id="2905648"/>
    <lineage>
        <taxon>Bacteria</taxon>
        <taxon>Bacillati</taxon>
        <taxon>Bacillota</taxon>
        <taxon>Bacilli</taxon>
        <taxon>Bacillales</taxon>
        <taxon>Paenibacillaceae</taxon>
        <taxon>Paenibacillus</taxon>
    </lineage>
</organism>
<dbReference type="PANTHER" id="PTHR33744:SF1">
    <property type="entry name" value="DNA-BINDING TRANSCRIPTIONAL ACTIVATOR ADER"/>
    <property type="match status" value="1"/>
</dbReference>
<dbReference type="Proteomes" id="UP000838821">
    <property type="component" value="Unassembled WGS sequence"/>
</dbReference>
<comment type="caution">
    <text evidence="3">The sequence shown here is derived from an EMBL/GenBank/DDBJ whole genome shotgun (WGS) entry which is preliminary data.</text>
</comment>
<dbReference type="Pfam" id="PF13556">
    <property type="entry name" value="HTH_30"/>
    <property type="match status" value="1"/>
</dbReference>
<dbReference type="InterPro" id="IPR042070">
    <property type="entry name" value="PucR_C-HTH_sf"/>
</dbReference>
<dbReference type="EMBL" id="CAKMMW010000005">
    <property type="protein sequence ID" value="CAH1203638.1"/>
    <property type="molecule type" value="Genomic_DNA"/>
</dbReference>
<feature type="domain" description="PucR C-terminal helix-turn-helix" evidence="2">
    <location>
        <begin position="495"/>
        <end position="552"/>
    </location>
</feature>
<evidence type="ECO:0000259" key="1">
    <source>
        <dbReference type="Pfam" id="PF07905"/>
    </source>
</evidence>
<dbReference type="InterPro" id="IPR012914">
    <property type="entry name" value="PucR_dom"/>
</dbReference>